<feature type="domain" description="TNase-like" evidence="6">
    <location>
        <begin position="186"/>
        <end position="318"/>
    </location>
</feature>
<reference evidence="7" key="1">
    <citation type="submission" date="2021-02" db="EMBL/GenBank/DDBJ databases">
        <authorList>
            <person name="Nowell W R."/>
        </authorList>
    </citation>
    <scope>NUCLEOTIDE SEQUENCE</scope>
</reference>
<dbReference type="SUPFAM" id="SSF63748">
    <property type="entry name" value="Tudor/PWWP/MBT"/>
    <property type="match status" value="1"/>
</dbReference>
<evidence type="ECO:0008006" key="9">
    <source>
        <dbReference type="Google" id="ProtNLM"/>
    </source>
</evidence>
<evidence type="ECO:0000313" key="8">
    <source>
        <dbReference type="Proteomes" id="UP000663828"/>
    </source>
</evidence>
<dbReference type="Pfam" id="PF00567">
    <property type="entry name" value="TUDOR"/>
    <property type="match status" value="1"/>
</dbReference>
<dbReference type="FunFam" id="2.30.30.140:FF:000018">
    <property type="entry name" value="Serine/threonine-protein kinase 31"/>
    <property type="match status" value="1"/>
</dbReference>
<dbReference type="PIRSF" id="PIRSF017179">
    <property type="entry name" value="RISC-Tudor-SN"/>
    <property type="match status" value="1"/>
</dbReference>
<dbReference type="GO" id="GO:0005634">
    <property type="term" value="C:nucleus"/>
    <property type="evidence" value="ECO:0007669"/>
    <property type="project" value="TreeGrafter"/>
</dbReference>
<evidence type="ECO:0000259" key="6">
    <source>
        <dbReference type="PROSITE" id="PS50830"/>
    </source>
</evidence>
<gene>
    <name evidence="7" type="ORF">XAT740_LOCUS16521</name>
</gene>
<dbReference type="PANTHER" id="PTHR12302:SF2">
    <property type="entry name" value="STAPHYLOCOCCAL NUCLEASE DOMAIN-CONTAINING PROTEIN 1"/>
    <property type="match status" value="1"/>
</dbReference>
<sequence>MSLTSVRYAIVKSILSGDTLVIKPISQSSLCDKEQRISLSYIKAPELARPSGDPTNKTGLTVDEPYAFEAREYLRKKLIGQNICYTIDTQVFEQNRKRCTVYLGKDVETGENIIESLVSEGLVDLQKRNDISVNDTSYKRLVALVEQAKMNKRGQYSDDLITNHIRNMNWTLDDPKRFLKQHESSPPLDAIVEFIRDGNTVRCLLLPSYHLVTIQLAGIRCPMIKNDGQSEPYAEEAREYVESRLLQRQVKFIVNGVNKQSLVGTVLHSNGNIALYLLKEGLARCADWSLTFLGSNWREQYRLAETFAKDNRSKIWQDSKTDLSGTDATEPNGVSSEEYEAKVLEIINGDALIVRDLRDNQVRKIYLASVRAPRAADFHLPSNATTSRLKKPLYEIPYLFKARELLRKRLIGQIVRVVTDYIQPASKEYSERIHCTVYIDNVNIAESLILRGLAKAIRHQYDDKRRSSHYDELLIAEHRAERNALGLFSSYTGLHPVTNLIGDANKSGARSLLCTLQRSTWMEGIVEYVVSGSRFRIHLLKNDWIISFLLSSINCPRFERHSSPNGACPKQESEPFGAEALAFSEEHFLQRDVYVDIEGIDRGGNFIGRLLTTQRQSAVLMLVQAGLAKVSSLACGAADYNELLQAEERSREEHLGMWTSRAESVIEDTDNESESNYSTANESLCELNASDDNESSSRHGIVSHISSDLKVYIQYSDRAENLEQLQTMLQELLNHRALSDEYIPEEDDLLAARFSVDNEWYRARVEKIEENNQITVYFVDYGNREVITDLNRLTILPPDYTQLPASAHEFQFAYVRVPSDEDQREKLRNALFNLIGNDECFIKVEYSENTTEYISLYRTRTKENLIDTLADQNLIVRDQGHSYDQLQQVQSNLIISDTVFE</sequence>
<dbReference type="Gene3D" id="2.40.50.90">
    <property type="match status" value="5"/>
</dbReference>
<dbReference type="InterPro" id="IPR035437">
    <property type="entry name" value="SNase_OB-fold_sf"/>
</dbReference>
<dbReference type="SUPFAM" id="SSF50199">
    <property type="entry name" value="Staphylococcal nuclease"/>
    <property type="match status" value="4"/>
</dbReference>
<dbReference type="Pfam" id="PF00565">
    <property type="entry name" value="SNase"/>
    <property type="match status" value="4"/>
</dbReference>
<keyword evidence="8" id="KW-1185">Reference proteome</keyword>
<feature type="domain" description="Tudor" evidence="5">
    <location>
        <begin position="743"/>
        <end position="802"/>
    </location>
</feature>
<evidence type="ECO:0000256" key="1">
    <source>
        <dbReference type="ARBA" id="ARBA00004496"/>
    </source>
</evidence>
<dbReference type="GO" id="GO:0005829">
    <property type="term" value="C:cytosol"/>
    <property type="evidence" value="ECO:0007669"/>
    <property type="project" value="UniProtKB-UniRule"/>
</dbReference>
<feature type="domain" description="TNase-like" evidence="6">
    <location>
        <begin position="520"/>
        <end position="660"/>
    </location>
</feature>
<dbReference type="Gene3D" id="2.30.30.140">
    <property type="match status" value="1"/>
</dbReference>
<feature type="domain" description="TNase-like" evidence="6">
    <location>
        <begin position="337"/>
        <end position="490"/>
    </location>
</feature>
<dbReference type="PROSITE" id="PS50304">
    <property type="entry name" value="TUDOR"/>
    <property type="match status" value="1"/>
</dbReference>
<name>A0A814LHV1_ADIRI</name>
<evidence type="ECO:0000256" key="2">
    <source>
        <dbReference type="ARBA" id="ARBA00022490"/>
    </source>
</evidence>
<dbReference type="InterPro" id="IPR016071">
    <property type="entry name" value="Staphylococal_nuclease_OB-fold"/>
</dbReference>
<dbReference type="SMART" id="SM00318">
    <property type="entry name" value="SNc"/>
    <property type="match status" value="4"/>
</dbReference>
<dbReference type="GO" id="GO:0031332">
    <property type="term" value="C:RNAi effector complex"/>
    <property type="evidence" value="ECO:0007669"/>
    <property type="project" value="InterPro"/>
</dbReference>
<feature type="domain" description="TNase-like" evidence="6">
    <location>
        <begin position="5"/>
        <end position="158"/>
    </location>
</feature>
<keyword evidence="2 4" id="KW-0963">Cytoplasm</keyword>
<keyword evidence="3" id="KW-0677">Repeat</keyword>
<comment type="subcellular location">
    <subcellularLocation>
        <location evidence="1 4">Cytoplasm</location>
    </subcellularLocation>
</comment>
<dbReference type="GO" id="GO:0031047">
    <property type="term" value="P:regulatory ncRNA-mediated gene silencing"/>
    <property type="evidence" value="ECO:0007669"/>
    <property type="project" value="UniProtKB-UniRule"/>
</dbReference>
<dbReference type="SMART" id="SM00333">
    <property type="entry name" value="TUDOR"/>
    <property type="match status" value="1"/>
</dbReference>
<comment type="caution">
    <text evidence="7">The sequence shown here is derived from an EMBL/GenBank/DDBJ whole genome shotgun (WGS) entry which is preliminary data.</text>
</comment>
<dbReference type="InterPro" id="IPR002999">
    <property type="entry name" value="Tudor"/>
</dbReference>
<dbReference type="PROSITE" id="PS50830">
    <property type="entry name" value="TNASE_3"/>
    <property type="match status" value="4"/>
</dbReference>
<evidence type="ECO:0000256" key="4">
    <source>
        <dbReference type="PIRNR" id="PIRNR017179"/>
    </source>
</evidence>
<dbReference type="PANTHER" id="PTHR12302">
    <property type="entry name" value="EBNA2 BINDING PROTEIN P100"/>
    <property type="match status" value="1"/>
</dbReference>
<dbReference type="GO" id="GO:0003723">
    <property type="term" value="F:RNA binding"/>
    <property type="evidence" value="ECO:0007669"/>
    <property type="project" value="UniProtKB-UniRule"/>
</dbReference>
<evidence type="ECO:0000256" key="3">
    <source>
        <dbReference type="ARBA" id="ARBA00022737"/>
    </source>
</evidence>
<dbReference type="FunFam" id="2.40.50.90:FF:000002">
    <property type="entry name" value="Staphylococcal nuclease domain-containing protein"/>
    <property type="match status" value="1"/>
</dbReference>
<protein>
    <recommendedName>
        <fullName evidence="9">Staphylococcal nuclease domain-containing protein</fullName>
    </recommendedName>
</protein>
<dbReference type="AlphaFoldDB" id="A0A814LHV1"/>
<dbReference type="EMBL" id="CAJNOR010001054">
    <property type="protein sequence ID" value="CAF1065489.1"/>
    <property type="molecule type" value="Genomic_DNA"/>
</dbReference>
<evidence type="ECO:0000313" key="7">
    <source>
        <dbReference type="EMBL" id="CAF1065489.1"/>
    </source>
</evidence>
<evidence type="ECO:0000259" key="5">
    <source>
        <dbReference type="PROSITE" id="PS50304"/>
    </source>
</evidence>
<dbReference type="InterPro" id="IPR016685">
    <property type="entry name" value="Silence_cplx_Nase-comp_TudorSN"/>
</dbReference>
<dbReference type="Proteomes" id="UP000663828">
    <property type="component" value="Unassembled WGS sequence"/>
</dbReference>
<accession>A0A814LHV1</accession>
<dbReference type="GO" id="GO:0004518">
    <property type="term" value="F:nuclease activity"/>
    <property type="evidence" value="ECO:0007669"/>
    <property type="project" value="TreeGrafter"/>
</dbReference>
<dbReference type="GO" id="GO:0006402">
    <property type="term" value="P:mRNA catabolic process"/>
    <property type="evidence" value="ECO:0007669"/>
    <property type="project" value="UniProtKB-UniRule"/>
</dbReference>
<proteinExistence type="predicted"/>
<organism evidence="7 8">
    <name type="scientific">Adineta ricciae</name>
    <name type="common">Rotifer</name>
    <dbReference type="NCBI Taxonomy" id="249248"/>
    <lineage>
        <taxon>Eukaryota</taxon>
        <taxon>Metazoa</taxon>
        <taxon>Spiralia</taxon>
        <taxon>Gnathifera</taxon>
        <taxon>Rotifera</taxon>
        <taxon>Eurotatoria</taxon>
        <taxon>Bdelloidea</taxon>
        <taxon>Adinetida</taxon>
        <taxon>Adinetidae</taxon>
        <taxon>Adineta</taxon>
    </lineage>
</organism>